<dbReference type="GeneID" id="17257700"/>
<accession>A0A0D3J6J7</accession>
<dbReference type="RefSeq" id="XP_005771561.1">
    <property type="nucleotide sequence ID" value="XM_005771504.1"/>
</dbReference>
<keyword evidence="2" id="KW-1185">Reference proteome</keyword>
<name>A0A0D3J6J7_EMIH1</name>
<dbReference type="GeneID" id="17264678"/>
<evidence type="ECO:0008006" key="3">
    <source>
        <dbReference type="Google" id="ProtNLM"/>
    </source>
</evidence>
<dbReference type="OMA" id="MEIECIE"/>
<dbReference type="InterPro" id="IPR045257">
    <property type="entry name" value="E2/Pdx1"/>
</dbReference>
<dbReference type="InterPro" id="IPR011053">
    <property type="entry name" value="Single_hybrid_motif"/>
</dbReference>
<dbReference type="RefSeq" id="XP_005764020.1">
    <property type="nucleotide sequence ID" value="XM_005763963.1"/>
</dbReference>
<dbReference type="SUPFAM" id="SSF51230">
    <property type="entry name" value="Single hybrid motif"/>
    <property type="match status" value="1"/>
</dbReference>
<dbReference type="PANTHER" id="PTHR23151">
    <property type="entry name" value="DIHYDROLIPOAMIDE ACETYL/SUCCINYL-TRANSFERASE-RELATED"/>
    <property type="match status" value="1"/>
</dbReference>
<dbReference type="Proteomes" id="UP000013827">
    <property type="component" value="Unassembled WGS sequence"/>
</dbReference>
<dbReference type="AlphaFoldDB" id="A0A0D3J6J7"/>
<evidence type="ECO:0000313" key="2">
    <source>
        <dbReference type="Proteomes" id="UP000013827"/>
    </source>
</evidence>
<dbReference type="KEGG" id="ehx:EMIHUDRAFT_444997"/>
<dbReference type="GO" id="GO:0004742">
    <property type="term" value="F:dihydrolipoyllysine-residue acetyltransferase activity"/>
    <property type="evidence" value="ECO:0007669"/>
    <property type="project" value="TreeGrafter"/>
</dbReference>
<dbReference type="KEGG" id="ehx:EMIHUDRAFT_437573"/>
<dbReference type="PANTHER" id="PTHR23151:SF90">
    <property type="entry name" value="DIHYDROLIPOYLLYSINE-RESIDUE ACETYLTRANSFERASE COMPONENT OF PYRUVATE DEHYDROGENASE COMPLEX, MITOCHONDRIAL-RELATED"/>
    <property type="match status" value="1"/>
</dbReference>
<dbReference type="PaxDb" id="2903-EOD11591"/>
<dbReference type="EnsemblProtists" id="EOD11591">
    <property type="protein sequence ID" value="EOD11591"/>
    <property type="gene ID" value="EMIHUDRAFT_437573"/>
</dbReference>
<sequence length="160" mass="16979">MGAARRAWPRRLCGSVRSLCSASLPPHKVVPMPRLAPTMTTGKVHQWNIGIGDAISPYDLVFQVSITGPELLGNDATEKQADAVVVMEIECIEDGFLAKILAPVGADAGPDQPIAVICEDPDDVAAFANYVPSIKKVPSGQFLWQAYLVSGLEATSCSNS</sequence>
<dbReference type="HOGENOM" id="CLU_1811204_0_0_1"/>
<reference evidence="1" key="2">
    <citation type="submission" date="2024-10" db="UniProtKB">
        <authorList>
            <consortium name="EnsemblProtists"/>
        </authorList>
    </citation>
    <scope>IDENTIFICATION</scope>
</reference>
<dbReference type="GO" id="GO:0045254">
    <property type="term" value="C:pyruvate dehydrogenase complex"/>
    <property type="evidence" value="ECO:0007669"/>
    <property type="project" value="InterPro"/>
</dbReference>
<dbReference type="EnsemblProtists" id="EOD19132">
    <property type="protein sequence ID" value="EOD19132"/>
    <property type="gene ID" value="EMIHUDRAFT_444997"/>
</dbReference>
<reference evidence="2" key="1">
    <citation type="journal article" date="2013" name="Nature">
        <title>Pan genome of the phytoplankton Emiliania underpins its global distribution.</title>
        <authorList>
            <person name="Read B.A."/>
            <person name="Kegel J."/>
            <person name="Klute M.J."/>
            <person name="Kuo A."/>
            <person name="Lefebvre S.C."/>
            <person name="Maumus F."/>
            <person name="Mayer C."/>
            <person name="Miller J."/>
            <person name="Monier A."/>
            <person name="Salamov A."/>
            <person name="Young J."/>
            <person name="Aguilar M."/>
            <person name="Claverie J.M."/>
            <person name="Frickenhaus S."/>
            <person name="Gonzalez K."/>
            <person name="Herman E.K."/>
            <person name="Lin Y.C."/>
            <person name="Napier J."/>
            <person name="Ogata H."/>
            <person name="Sarno A.F."/>
            <person name="Shmutz J."/>
            <person name="Schroeder D."/>
            <person name="de Vargas C."/>
            <person name="Verret F."/>
            <person name="von Dassow P."/>
            <person name="Valentin K."/>
            <person name="Van de Peer Y."/>
            <person name="Wheeler G."/>
            <person name="Dacks J.B."/>
            <person name="Delwiche C.F."/>
            <person name="Dyhrman S.T."/>
            <person name="Glockner G."/>
            <person name="John U."/>
            <person name="Richards T."/>
            <person name="Worden A.Z."/>
            <person name="Zhang X."/>
            <person name="Grigoriev I.V."/>
            <person name="Allen A.E."/>
            <person name="Bidle K."/>
            <person name="Borodovsky M."/>
            <person name="Bowler C."/>
            <person name="Brownlee C."/>
            <person name="Cock J.M."/>
            <person name="Elias M."/>
            <person name="Gladyshev V.N."/>
            <person name="Groth M."/>
            <person name="Guda C."/>
            <person name="Hadaegh A."/>
            <person name="Iglesias-Rodriguez M.D."/>
            <person name="Jenkins J."/>
            <person name="Jones B.M."/>
            <person name="Lawson T."/>
            <person name="Leese F."/>
            <person name="Lindquist E."/>
            <person name="Lobanov A."/>
            <person name="Lomsadze A."/>
            <person name="Malik S.B."/>
            <person name="Marsh M.E."/>
            <person name="Mackinder L."/>
            <person name="Mock T."/>
            <person name="Mueller-Roeber B."/>
            <person name="Pagarete A."/>
            <person name="Parker M."/>
            <person name="Probert I."/>
            <person name="Quesneville H."/>
            <person name="Raines C."/>
            <person name="Rensing S.A."/>
            <person name="Riano-Pachon D.M."/>
            <person name="Richier S."/>
            <person name="Rokitta S."/>
            <person name="Shiraiwa Y."/>
            <person name="Soanes D.M."/>
            <person name="van der Giezen M."/>
            <person name="Wahlund T.M."/>
            <person name="Williams B."/>
            <person name="Wilson W."/>
            <person name="Wolfe G."/>
            <person name="Wurch L.L."/>
        </authorList>
    </citation>
    <scope>NUCLEOTIDE SEQUENCE</scope>
</reference>
<dbReference type="CDD" id="cd06849">
    <property type="entry name" value="lipoyl_domain"/>
    <property type="match status" value="1"/>
</dbReference>
<protein>
    <recommendedName>
        <fullName evidence="3">Lipoyl-binding domain-containing protein</fullName>
    </recommendedName>
</protein>
<organism evidence="1 2">
    <name type="scientific">Emiliania huxleyi (strain CCMP1516)</name>
    <dbReference type="NCBI Taxonomy" id="280463"/>
    <lineage>
        <taxon>Eukaryota</taxon>
        <taxon>Haptista</taxon>
        <taxon>Haptophyta</taxon>
        <taxon>Prymnesiophyceae</taxon>
        <taxon>Isochrysidales</taxon>
        <taxon>Noelaerhabdaceae</taxon>
        <taxon>Emiliania</taxon>
    </lineage>
</organism>
<dbReference type="GO" id="GO:0006086">
    <property type="term" value="P:pyruvate decarboxylation to acetyl-CoA"/>
    <property type="evidence" value="ECO:0007669"/>
    <property type="project" value="InterPro"/>
</dbReference>
<evidence type="ECO:0000313" key="1">
    <source>
        <dbReference type="EnsemblProtists" id="EOD19132"/>
    </source>
</evidence>
<proteinExistence type="predicted"/>
<dbReference type="Gene3D" id="2.40.50.100">
    <property type="match status" value="1"/>
</dbReference>
<dbReference type="STRING" id="2903.R1DL62"/>
<dbReference type="eggNOG" id="KOG0557">
    <property type="taxonomic scope" value="Eukaryota"/>
</dbReference>